<name>A0A1D9PLJ9_BACVE</name>
<gene>
    <name evidence="3" type="ORF">BACVE_003718</name>
    <name evidence="2" type="ORF">BVDSYZ_10675</name>
</gene>
<dbReference type="InterPro" id="IPR021741">
    <property type="entry name" value="DUF3311"/>
</dbReference>
<sequence>MVRKALIFVLILIPFSQLALLSVANRVHPIIIGLPFFHFWLLLWIAVTPLCSFLIYRLQKKQGGLD</sequence>
<feature type="transmembrane region" description="Helical" evidence="1">
    <location>
        <begin position="36"/>
        <end position="56"/>
    </location>
</feature>
<evidence type="ECO:0000256" key="1">
    <source>
        <dbReference type="SAM" id="Phobius"/>
    </source>
</evidence>
<evidence type="ECO:0000313" key="2">
    <source>
        <dbReference type="EMBL" id="AWX72465.1"/>
    </source>
</evidence>
<dbReference type="Proteomes" id="UP000250069">
    <property type="component" value="Chromosome"/>
</dbReference>
<evidence type="ECO:0000313" key="3">
    <source>
        <dbReference type="EMBL" id="QOY28677.1"/>
    </source>
</evidence>
<dbReference type="Pfam" id="PF11755">
    <property type="entry name" value="DUF3311"/>
    <property type="match status" value="1"/>
</dbReference>
<dbReference type="GeneID" id="93081063"/>
<protein>
    <submittedName>
        <fullName evidence="2">DUF3311 domain-containing protein</fullName>
    </submittedName>
</protein>
<dbReference type="AlphaFoldDB" id="A0A1D9PLJ9"/>
<reference evidence="5" key="3">
    <citation type="submission" date="2020-10" db="EMBL/GenBank/DDBJ databases">
        <title>Complete genome sequence of Bacillus velezensis NST6.</title>
        <authorList>
            <person name="Choi J."/>
        </authorList>
    </citation>
    <scope>NUCLEOTIDE SEQUENCE [LARGE SCALE GENOMIC DNA]</scope>
    <source>
        <strain evidence="5">NST6</strain>
    </source>
</reference>
<dbReference type="PANTHER" id="PTHR40034">
    <property type="entry name" value="BSL5891 PROTEIN"/>
    <property type="match status" value="1"/>
</dbReference>
<keyword evidence="1" id="KW-0812">Transmembrane</keyword>
<evidence type="ECO:0000313" key="5">
    <source>
        <dbReference type="Proteomes" id="UP000587477"/>
    </source>
</evidence>
<reference evidence="3" key="2">
    <citation type="journal article" date="2020" name="Genomics">
        <title>Complete genome sequence of Bacillus velezensis NST6 and comparison with the species belonging to operational group B. amyloliquefaciens.</title>
        <authorList>
            <person name="Choi J."/>
            <person name="Nam J."/>
            <person name="Seo M.H."/>
        </authorList>
    </citation>
    <scope>NUCLEOTIDE SEQUENCE</scope>
    <source>
        <strain evidence="3">NST6</strain>
    </source>
</reference>
<keyword evidence="1" id="KW-0472">Membrane</keyword>
<dbReference type="EMBL" id="CP030150">
    <property type="protein sequence ID" value="AWX72465.1"/>
    <property type="molecule type" value="Genomic_DNA"/>
</dbReference>
<reference evidence="2 4" key="1">
    <citation type="submission" date="2018-06" db="EMBL/GenBank/DDBJ databases">
        <title>Complete Genome Sequence of Bacillus velezensis DSYZ, a Plant Growth-Promoting Rhizobacterium with Antifungal Activity.</title>
        <authorList>
            <person name="Du B."/>
            <person name="Ding Y."/>
            <person name="Liu K."/>
            <person name="Yao L."/>
            <person name="Wang C."/>
            <person name="Li H."/>
            <person name="Liu H."/>
        </authorList>
    </citation>
    <scope>NUCLEOTIDE SEQUENCE [LARGE SCALE GENOMIC DNA]</scope>
    <source>
        <strain evidence="2 4">DSYZ</strain>
    </source>
</reference>
<dbReference type="RefSeq" id="WP_003153716.1">
    <property type="nucleotide sequence ID" value="NZ_AP018402.1"/>
</dbReference>
<accession>A0A1D9PLJ9</accession>
<keyword evidence="1" id="KW-1133">Transmembrane helix</keyword>
<evidence type="ECO:0000313" key="4">
    <source>
        <dbReference type="Proteomes" id="UP000250069"/>
    </source>
</evidence>
<organism evidence="3 5">
    <name type="scientific">Bacillus velezensis</name>
    <dbReference type="NCBI Taxonomy" id="492670"/>
    <lineage>
        <taxon>Bacteria</taxon>
        <taxon>Bacillati</taxon>
        <taxon>Bacillota</taxon>
        <taxon>Bacilli</taxon>
        <taxon>Bacillales</taxon>
        <taxon>Bacillaceae</taxon>
        <taxon>Bacillus</taxon>
        <taxon>Bacillus amyloliquefaciens group</taxon>
    </lineage>
</organism>
<dbReference type="EMBL" id="CP063687">
    <property type="protein sequence ID" value="QOY28677.1"/>
    <property type="molecule type" value="Genomic_DNA"/>
</dbReference>
<dbReference type="PANTHER" id="PTHR40034:SF1">
    <property type="entry name" value="BSL5891 PROTEIN"/>
    <property type="match status" value="1"/>
</dbReference>
<proteinExistence type="predicted"/>
<dbReference type="Proteomes" id="UP000587477">
    <property type="component" value="Chromosome"/>
</dbReference>